<keyword evidence="4 6" id="KW-0472">Membrane</keyword>
<feature type="transmembrane region" description="Helical" evidence="6">
    <location>
        <begin position="258"/>
        <end position="276"/>
    </location>
</feature>
<dbReference type="PANTHER" id="PTHR33048:SF47">
    <property type="entry name" value="INTEGRAL MEMBRANE PROTEIN-RELATED"/>
    <property type="match status" value="1"/>
</dbReference>
<dbReference type="OrthoDB" id="444631at2759"/>
<protein>
    <recommendedName>
        <fullName evidence="7">Rhodopsin domain-containing protein</fullName>
    </recommendedName>
</protein>
<name>A0A4S3J1Q2_9EURO</name>
<reference evidence="8 11" key="2">
    <citation type="submission" date="2019-08" db="EMBL/GenBank/DDBJ databases">
        <title>The genome sequence of a newly discovered highly antifungal drug resistant Aspergillus species, Aspergillus tanneri NIH 1004.</title>
        <authorList>
            <person name="Mounaud S."/>
            <person name="Singh I."/>
            <person name="Joardar V."/>
            <person name="Pakala S."/>
            <person name="Pakala S."/>
            <person name="Venepally P."/>
            <person name="Chung J.K."/>
            <person name="Losada L."/>
            <person name="Nierman W.C."/>
        </authorList>
    </citation>
    <scope>NUCLEOTIDE SEQUENCE [LARGE SCALE GENOMIC DNA]</scope>
    <source>
        <strain evidence="8 11">NIH1004</strain>
    </source>
</reference>
<comment type="subcellular location">
    <subcellularLocation>
        <location evidence="1">Membrane</location>
        <topology evidence="1">Multi-pass membrane protein</topology>
    </subcellularLocation>
</comment>
<dbReference type="PANTHER" id="PTHR33048">
    <property type="entry name" value="PTH11-LIKE INTEGRAL MEMBRANE PROTEIN (AFU_ORTHOLOGUE AFUA_5G11245)"/>
    <property type="match status" value="1"/>
</dbReference>
<evidence type="ECO:0000256" key="3">
    <source>
        <dbReference type="ARBA" id="ARBA00022989"/>
    </source>
</evidence>
<feature type="transmembrane region" description="Helical" evidence="6">
    <location>
        <begin position="218"/>
        <end position="238"/>
    </location>
</feature>
<feature type="domain" description="Rhodopsin" evidence="7">
    <location>
        <begin position="33"/>
        <end position="276"/>
    </location>
</feature>
<dbReference type="EMBL" id="QUQM01000005">
    <property type="protein sequence ID" value="KAA8642706.1"/>
    <property type="molecule type" value="Genomic_DNA"/>
</dbReference>
<keyword evidence="2 6" id="KW-0812">Transmembrane</keyword>
<accession>A0A4S3J1Q2</accession>
<evidence type="ECO:0000313" key="11">
    <source>
        <dbReference type="Proteomes" id="UP000324241"/>
    </source>
</evidence>
<evidence type="ECO:0000256" key="6">
    <source>
        <dbReference type="SAM" id="Phobius"/>
    </source>
</evidence>
<organism evidence="9 10">
    <name type="scientific">Aspergillus tanneri</name>
    <dbReference type="NCBI Taxonomy" id="1220188"/>
    <lineage>
        <taxon>Eukaryota</taxon>
        <taxon>Fungi</taxon>
        <taxon>Dikarya</taxon>
        <taxon>Ascomycota</taxon>
        <taxon>Pezizomycotina</taxon>
        <taxon>Eurotiomycetes</taxon>
        <taxon>Eurotiomycetidae</taxon>
        <taxon>Eurotiales</taxon>
        <taxon>Aspergillaceae</taxon>
        <taxon>Aspergillus</taxon>
        <taxon>Aspergillus subgen. Circumdati</taxon>
    </lineage>
</organism>
<dbReference type="STRING" id="1220188.A0A4S3J1Q2"/>
<evidence type="ECO:0000256" key="2">
    <source>
        <dbReference type="ARBA" id="ARBA00022692"/>
    </source>
</evidence>
<dbReference type="Proteomes" id="UP000308092">
    <property type="component" value="Unassembled WGS sequence"/>
</dbReference>
<evidence type="ECO:0000313" key="10">
    <source>
        <dbReference type="Proteomes" id="UP000308092"/>
    </source>
</evidence>
<dbReference type="VEuPathDB" id="FungiDB:EYZ11_011884"/>
<dbReference type="EMBL" id="SOSA01000792">
    <property type="protein sequence ID" value="THC88666.1"/>
    <property type="molecule type" value="Genomic_DNA"/>
</dbReference>
<gene>
    <name evidence="8" type="ORF">ATNIH1004_009458</name>
    <name evidence="9" type="ORF">EYZ11_011884</name>
</gene>
<feature type="transmembrane region" description="Helical" evidence="6">
    <location>
        <begin position="14"/>
        <end position="36"/>
    </location>
</feature>
<reference evidence="9 10" key="1">
    <citation type="submission" date="2019-03" db="EMBL/GenBank/DDBJ databases">
        <title>The genome sequence of a newly discovered highly antifungal drug resistant Aspergillus species, Aspergillus tanneri NIH 1004.</title>
        <authorList>
            <person name="Mounaud S."/>
            <person name="Singh I."/>
            <person name="Joardar V."/>
            <person name="Pakala S."/>
            <person name="Pakala S."/>
            <person name="Venepally P."/>
            <person name="Hoover J."/>
            <person name="Nierman W."/>
            <person name="Chung J."/>
            <person name="Losada L."/>
        </authorList>
    </citation>
    <scope>NUCLEOTIDE SEQUENCE [LARGE SCALE GENOMIC DNA]</scope>
    <source>
        <strain evidence="9 10">NIH1004</strain>
    </source>
</reference>
<dbReference type="GeneID" id="54332160"/>
<dbReference type="Proteomes" id="UP000324241">
    <property type="component" value="Unassembled WGS sequence"/>
</dbReference>
<evidence type="ECO:0000259" key="7">
    <source>
        <dbReference type="Pfam" id="PF20684"/>
    </source>
</evidence>
<evidence type="ECO:0000313" key="9">
    <source>
        <dbReference type="EMBL" id="THC88666.1"/>
    </source>
</evidence>
<feature type="transmembrane region" description="Helical" evidence="6">
    <location>
        <begin position="105"/>
        <end position="126"/>
    </location>
</feature>
<dbReference type="GO" id="GO:0016020">
    <property type="term" value="C:membrane"/>
    <property type="evidence" value="ECO:0007669"/>
    <property type="project" value="UniProtKB-SubCell"/>
</dbReference>
<feature type="transmembrane region" description="Helical" evidence="6">
    <location>
        <begin position="186"/>
        <end position="206"/>
    </location>
</feature>
<evidence type="ECO:0000256" key="5">
    <source>
        <dbReference type="ARBA" id="ARBA00038359"/>
    </source>
</evidence>
<dbReference type="InterPro" id="IPR052337">
    <property type="entry name" value="SAT4-like"/>
</dbReference>
<dbReference type="RefSeq" id="XP_033422068.1">
    <property type="nucleotide sequence ID" value="XM_033574050.1"/>
</dbReference>
<feature type="transmembrane region" description="Helical" evidence="6">
    <location>
        <begin position="51"/>
        <end position="70"/>
    </location>
</feature>
<evidence type="ECO:0000256" key="1">
    <source>
        <dbReference type="ARBA" id="ARBA00004141"/>
    </source>
</evidence>
<dbReference type="Pfam" id="PF20684">
    <property type="entry name" value="Fung_rhodopsin"/>
    <property type="match status" value="1"/>
</dbReference>
<evidence type="ECO:0000256" key="4">
    <source>
        <dbReference type="ARBA" id="ARBA00023136"/>
    </source>
</evidence>
<proteinExistence type="inferred from homology"/>
<keyword evidence="3 6" id="KW-1133">Transmembrane helix</keyword>
<evidence type="ECO:0000313" key="8">
    <source>
        <dbReference type="EMBL" id="KAA8642706.1"/>
    </source>
</evidence>
<dbReference type="AlphaFoldDB" id="A0A4S3J1Q2"/>
<comment type="caution">
    <text evidence="9">The sequence shown here is derived from an EMBL/GenBank/DDBJ whole genome shotgun (WGS) entry which is preliminary data.</text>
</comment>
<sequence>MATPDHFGRIHKSAFVVSTAVLLAVALVGVVIRYVIRFRTPKRRFQLDDGLLLLAVILLLTSLIIMYHHVVDPMFLLGALQNRVQGVELPANVLQISHDFHKWNVAALMISWCSICAVKFYFLIFFKRLIDRLRLWQLYWWVVTVFNVALLFFGVTVYYISCPFWDARELQCSSGRYKLALIRDSAAQISLDIAADLLILVIPIGLIWKIRVQWTQKLALMSSLCLTFVLVALSITRVAGLEYHDVVDAVWETYWQTLSAELGVFLAAASTFRSFFVSQRNNRAYTPPSSFDRWIKSSTLRSSDRKQPDTLLTSWPDNTASAGFEHLSQQANGDSKPHVDYQEWHAMTRAHSSTGQSSNAMLDNEAVNDSVHSKPFVAEPASVLLKVG</sequence>
<comment type="similarity">
    <text evidence="5">Belongs to the SAT4 family.</text>
</comment>
<dbReference type="InterPro" id="IPR049326">
    <property type="entry name" value="Rhodopsin_dom_fungi"/>
</dbReference>
<feature type="transmembrane region" description="Helical" evidence="6">
    <location>
        <begin position="138"/>
        <end position="160"/>
    </location>
</feature>
<keyword evidence="10" id="KW-1185">Reference proteome</keyword>